<sequence length="288" mass="32299">MVFVKYSSDIKAICVRWLLEGKTVDSINSALGCTIHPRSCARWKMLYLKTCNVVRDPATYDPCGRPPKLEREELDFVLSILESDPTLYLDEVQKLLEDATGEKVARSTIHSTIVKRLGQTRKTVHTVHPAQCPIKRAQFTIDISSFPANFLVFTDKSAVCVKSQRRRMGWAPKGKRTHCVPFKQSNIKYSLLPAISLGGTFSSNLIVCEHSQECEPAGVRKNIFDALRNSSFDHKFQISDRAHGLGCQQCLVKAVAQSIILRYLVFWEGVTKGPIQHKLVSPIHGLSS</sequence>
<dbReference type="PANTHER" id="PTHR46564:SF1">
    <property type="entry name" value="TRANSPOSASE"/>
    <property type="match status" value="1"/>
</dbReference>
<proteinExistence type="predicted"/>
<dbReference type="AlphaFoldDB" id="A0A0L6VKE9"/>
<dbReference type="InterPro" id="IPR009057">
    <property type="entry name" value="Homeodomain-like_sf"/>
</dbReference>
<evidence type="ECO:0000313" key="1">
    <source>
        <dbReference type="EMBL" id="KNZ61027.1"/>
    </source>
</evidence>
<reference evidence="1 2" key="1">
    <citation type="submission" date="2015-08" db="EMBL/GenBank/DDBJ databases">
        <title>Next Generation Sequencing and Analysis of the Genome of Puccinia sorghi L Schw, the Causal Agent of Maize Common Rust.</title>
        <authorList>
            <person name="Rochi L."/>
            <person name="Burguener G."/>
            <person name="Darino M."/>
            <person name="Turjanski A."/>
            <person name="Kreff E."/>
            <person name="Dieguez M.J."/>
            <person name="Sacco F."/>
        </authorList>
    </citation>
    <scope>NUCLEOTIDE SEQUENCE [LARGE SCALE GENOMIC DNA]</scope>
    <source>
        <strain evidence="1 2">RO10H11247</strain>
    </source>
</reference>
<dbReference type="SUPFAM" id="SSF46689">
    <property type="entry name" value="Homeodomain-like"/>
    <property type="match status" value="1"/>
</dbReference>
<dbReference type="STRING" id="27349.A0A0L6VKE9"/>
<accession>A0A0L6VKE9</accession>
<dbReference type="EMBL" id="LAVV01005132">
    <property type="protein sequence ID" value="KNZ61027.1"/>
    <property type="molecule type" value="Genomic_DNA"/>
</dbReference>
<organism evidence="1 2">
    <name type="scientific">Puccinia sorghi</name>
    <dbReference type="NCBI Taxonomy" id="27349"/>
    <lineage>
        <taxon>Eukaryota</taxon>
        <taxon>Fungi</taxon>
        <taxon>Dikarya</taxon>
        <taxon>Basidiomycota</taxon>
        <taxon>Pucciniomycotina</taxon>
        <taxon>Pucciniomycetes</taxon>
        <taxon>Pucciniales</taxon>
        <taxon>Pucciniaceae</taxon>
        <taxon>Puccinia</taxon>
    </lineage>
</organism>
<dbReference type="OrthoDB" id="2497579at2759"/>
<dbReference type="Proteomes" id="UP000037035">
    <property type="component" value="Unassembled WGS sequence"/>
</dbReference>
<evidence type="ECO:0000313" key="2">
    <source>
        <dbReference type="Proteomes" id="UP000037035"/>
    </source>
</evidence>
<keyword evidence="2" id="KW-1185">Reference proteome</keyword>
<dbReference type="VEuPathDB" id="FungiDB:VP01_1461g5"/>
<dbReference type="PANTHER" id="PTHR46564">
    <property type="entry name" value="TRANSPOSASE"/>
    <property type="match status" value="1"/>
</dbReference>
<protein>
    <recommendedName>
        <fullName evidence="3">Transposase Tc1-like domain-containing protein</fullName>
    </recommendedName>
</protein>
<comment type="caution">
    <text evidence="1">The sequence shown here is derived from an EMBL/GenBank/DDBJ whole genome shotgun (WGS) entry which is preliminary data.</text>
</comment>
<gene>
    <name evidence="1" type="ORF">VP01_1461g5</name>
</gene>
<name>A0A0L6VKE9_9BASI</name>
<evidence type="ECO:0008006" key="3">
    <source>
        <dbReference type="Google" id="ProtNLM"/>
    </source>
</evidence>